<protein>
    <submittedName>
        <fullName evidence="1">DUF4364 family protein</fullName>
    </submittedName>
</protein>
<name>A0A9D1NEW6_9FIRM</name>
<reference evidence="1" key="2">
    <citation type="journal article" date="2021" name="PeerJ">
        <title>Extensive microbial diversity within the chicken gut microbiome revealed by metagenomics and culture.</title>
        <authorList>
            <person name="Gilroy R."/>
            <person name="Ravi A."/>
            <person name="Getino M."/>
            <person name="Pursley I."/>
            <person name="Horton D.L."/>
            <person name="Alikhan N.F."/>
            <person name="Baker D."/>
            <person name="Gharbi K."/>
            <person name="Hall N."/>
            <person name="Watson M."/>
            <person name="Adriaenssens E.M."/>
            <person name="Foster-Nyarko E."/>
            <person name="Jarju S."/>
            <person name="Secka A."/>
            <person name="Antonio M."/>
            <person name="Oren A."/>
            <person name="Chaudhuri R.R."/>
            <person name="La Ragione R."/>
            <person name="Hildebrand F."/>
            <person name="Pallen M.J."/>
        </authorList>
    </citation>
    <scope>NUCLEOTIDE SEQUENCE</scope>
    <source>
        <strain evidence="1">CHK186-9395</strain>
    </source>
</reference>
<proteinExistence type="predicted"/>
<dbReference type="AlphaFoldDB" id="A0A9D1NEW6"/>
<evidence type="ECO:0000313" key="1">
    <source>
        <dbReference type="EMBL" id="HIV01188.1"/>
    </source>
</evidence>
<reference evidence="1" key="1">
    <citation type="submission" date="2020-10" db="EMBL/GenBank/DDBJ databases">
        <authorList>
            <person name="Gilroy R."/>
        </authorList>
    </citation>
    <scope>NUCLEOTIDE SEQUENCE</scope>
    <source>
        <strain evidence="1">CHK186-9395</strain>
    </source>
</reference>
<organism evidence="1 2">
    <name type="scientific">Candidatus Caccopulliclostridium gallistercoris</name>
    <dbReference type="NCBI Taxonomy" id="2840719"/>
    <lineage>
        <taxon>Bacteria</taxon>
        <taxon>Bacillati</taxon>
        <taxon>Bacillota</taxon>
        <taxon>Clostridia</taxon>
        <taxon>Candidatus Caccopulliclostridium</taxon>
    </lineage>
</organism>
<sequence length="180" mass="21249">MEFSQDSTVSKLTLLFILEKMEIPLTENSIIDICTSRNDWLNYMECKDVLYQLIEANFVYKSGTGNANEERYNITYEGQNCLEHFYDRIPAELREQIAEYAKENKVHFKRAQEYVSDYNKNDDGSYTVVLKIRSSLVNQSLFEMKIKTPSRQSAIETTRNWVDKAHLVYEYVYETLMNNN</sequence>
<dbReference type="Proteomes" id="UP000886861">
    <property type="component" value="Unassembled WGS sequence"/>
</dbReference>
<dbReference type="InterPro" id="IPR025374">
    <property type="entry name" value="DUF4364"/>
</dbReference>
<dbReference type="Pfam" id="PF14277">
    <property type="entry name" value="DUF4364"/>
    <property type="match status" value="1"/>
</dbReference>
<comment type="caution">
    <text evidence="1">The sequence shown here is derived from an EMBL/GenBank/DDBJ whole genome shotgun (WGS) entry which is preliminary data.</text>
</comment>
<accession>A0A9D1NEW6</accession>
<gene>
    <name evidence="1" type="ORF">IAA62_01360</name>
</gene>
<dbReference type="EMBL" id="DVOJ01000005">
    <property type="protein sequence ID" value="HIV01188.1"/>
    <property type="molecule type" value="Genomic_DNA"/>
</dbReference>
<evidence type="ECO:0000313" key="2">
    <source>
        <dbReference type="Proteomes" id="UP000886861"/>
    </source>
</evidence>